<feature type="region of interest" description="Disordered" evidence="1">
    <location>
        <begin position="1"/>
        <end position="26"/>
    </location>
</feature>
<gene>
    <name evidence="2" type="ORF">COX83_04365</name>
</gene>
<proteinExistence type="predicted"/>
<accession>A0A2M7V1X3</accession>
<evidence type="ECO:0000313" key="2">
    <source>
        <dbReference type="EMBL" id="PIZ92400.1"/>
    </source>
</evidence>
<dbReference type="EMBL" id="PFPI01000060">
    <property type="protein sequence ID" value="PIZ92400.1"/>
    <property type="molecule type" value="Genomic_DNA"/>
</dbReference>
<comment type="caution">
    <text evidence="2">The sequence shown here is derived from an EMBL/GenBank/DDBJ whole genome shotgun (WGS) entry which is preliminary data.</text>
</comment>
<evidence type="ECO:0000256" key="1">
    <source>
        <dbReference type="SAM" id="MobiDB-lite"/>
    </source>
</evidence>
<organism evidence="2 3">
    <name type="scientific">Candidatus Magasanikbacteria bacterium CG_4_10_14_0_2_um_filter_41_31</name>
    <dbReference type="NCBI Taxonomy" id="1974639"/>
    <lineage>
        <taxon>Bacteria</taxon>
        <taxon>Candidatus Magasanikiibacteriota</taxon>
    </lineage>
</organism>
<name>A0A2M7V1X3_9BACT</name>
<dbReference type="Proteomes" id="UP000230078">
    <property type="component" value="Unassembled WGS sequence"/>
</dbReference>
<evidence type="ECO:0000313" key="3">
    <source>
        <dbReference type="Proteomes" id="UP000230078"/>
    </source>
</evidence>
<protein>
    <submittedName>
        <fullName evidence="2">Uncharacterized protein</fullName>
    </submittedName>
</protein>
<reference evidence="3" key="1">
    <citation type="submission" date="2017-09" db="EMBL/GenBank/DDBJ databases">
        <title>Depth-based differentiation of microbial function through sediment-hosted aquifers and enrichment of novel symbionts in the deep terrestrial subsurface.</title>
        <authorList>
            <person name="Probst A.J."/>
            <person name="Ladd B."/>
            <person name="Jarett J.K."/>
            <person name="Geller-Mcgrath D.E."/>
            <person name="Sieber C.M.K."/>
            <person name="Emerson J.B."/>
            <person name="Anantharaman K."/>
            <person name="Thomas B.C."/>
            <person name="Malmstrom R."/>
            <person name="Stieglmeier M."/>
            <person name="Klingl A."/>
            <person name="Woyke T."/>
            <person name="Ryan C.M."/>
            <person name="Banfield J.F."/>
        </authorList>
    </citation>
    <scope>NUCLEOTIDE SEQUENCE [LARGE SCALE GENOMIC DNA]</scope>
</reference>
<dbReference type="AlphaFoldDB" id="A0A2M7V1X3"/>
<feature type="compositionally biased region" description="Basic and acidic residues" evidence="1">
    <location>
        <begin position="1"/>
        <end position="17"/>
    </location>
</feature>
<sequence>MTRANHDAPGIPEEHIPNTESLPTPDTTYQQVEELLLSVPDAFRTEVEETKNIISQMVERARSVDLSAEDISAFDKAMNGIVDELKALAEKVQAQLNDIQKTQELVETGLLSQEEVSETDPEELVAFRDKMTTLMTQVSSELSHITWEKRNEGYQKQQRVTLAREITRANLESSQITVPPIPPLVPSEALLRQQAAFENAQQSNLRPDILAKATEKLRALEQKEQTAWDNEHGRDPEDSALLDSIRTALDTRTLDTVFAKKGFDTKRAVSLIAEQIREKAFSLKGISNDVLEELPEEVIKAIVDEMSDEEMWKTMREMSDVVKEKKQVSFIYASKPYKERSDESKKRGRGALETVDFFSGSDGFQRMRKLCDDWQKDPEGNSGRDVLVRELQRFAAAIESLKDSYAPATDVDVFPENTQKDFLDIIEQIKTSSDGQHPDVNQFIQKITESISYPILRLKERSSKTYSSTVDDAVRLHQHQERQAEVQKKREMEINTAIGVVAAEVGKTAKKNTEDSIQNRDIKTSILNLIP</sequence>